<dbReference type="EMBL" id="BKCJ010000507">
    <property type="protein sequence ID" value="GEU33815.1"/>
    <property type="molecule type" value="Genomic_DNA"/>
</dbReference>
<feature type="compositionally biased region" description="Basic and acidic residues" evidence="1">
    <location>
        <begin position="366"/>
        <end position="381"/>
    </location>
</feature>
<dbReference type="CDD" id="cd09272">
    <property type="entry name" value="RNase_HI_RT_Ty1"/>
    <property type="match status" value="1"/>
</dbReference>
<dbReference type="AlphaFoldDB" id="A0A6L2JCZ9"/>
<protein>
    <recommendedName>
        <fullName evidence="3">Retrovirus-related Pol polyprotein from transposon TNT 1-94</fullName>
    </recommendedName>
</protein>
<name>A0A6L2JCZ9_TANCI</name>
<feature type="region of interest" description="Disordered" evidence="1">
    <location>
        <begin position="264"/>
        <end position="387"/>
    </location>
</feature>
<feature type="compositionally biased region" description="Basic and acidic residues" evidence="1">
    <location>
        <begin position="324"/>
        <end position="340"/>
    </location>
</feature>
<evidence type="ECO:0000256" key="1">
    <source>
        <dbReference type="SAM" id="MobiDB-lite"/>
    </source>
</evidence>
<sequence>MLDEYFNPLTIIVSPVPVAVAPRAVDLADSPVSTSIDQDAPLTSAVDLTLFTRKARNDLLLGKPVDATLYRGLIRSLMYLTSSRSDLIHAVYLCAQYQAKLTEKHLNALTDYGFQFNKICQYCDNESAIALCCNNLQHSRAKHIDVRYQFIKEQMENEIVELYFVRTEYQLTGIFTKPLPRERFNFLIEKLDVPKVYMHRFGILSTSMKILIGVVIRETLVKSLSKKKKKMTVEKRKGIGLLYEVALTKEAQYEEVCKKSLRDFHKTHPSGSGTVTKIAPSAAKIKPSITNEGTGAKPVVPDVTEEESTESEAESLGRDEDDNNNNHDSRSEGQENKEEIKDDEEEEEEDEFVKTPSNDTNDEDDINIKGKTKGDKDKDEGMDYTTNRFDGDVNEVTLNQVIEDAHVTLSTVPQNTEVLVTSSSPSFDLASKFLNFLDIPHTDAKIVSPIDVHVYHEVPSSQTPTLLTVHVLVITESSPIFTTVISQSLPSFTHPPQQSTPTPPPTT</sequence>
<organism evidence="2">
    <name type="scientific">Tanacetum cinerariifolium</name>
    <name type="common">Dalmatian daisy</name>
    <name type="synonym">Chrysanthemum cinerariifolium</name>
    <dbReference type="NCBI Taxonomy" id="118510"/>
    <lineage>
        <taxon>Eukaryota</taxon>
        <taxon>Viridiplantae</taxon>
        <taxon>Streptophyta</taxon>
        <taxon>Embryophyta</taxon>
        <taxon>Tracheophyta</taxon>
        <taxon>Spermatophyta</taxon>
        <taxon>Magnoliopsida</taxon>
        <taxon>eudicotyledons</taxon>
        <taxon>Gunneridae</taxon>
        <taxon>Pentapetalae</taxon>
        <taxon>asterids</taxon>
        <taxon>campanulids</taxon>
        <taxon>Asterales</taxon>
        <taxon>Asteraceae</taxon>
        <taxon>Asteroideae</taxon>
        <taxon>Anthemideae</taxon>
        <taxon>Anthemidinae</taxon>
        <taxon>Tanacetum</taxon>
    </lineage>
</organism>
<proteinExistence type="predicted"/>
<comment type="caution">
    <text evidence="2">The sequence shown here is derived from an EMBL/GenBank/DDBJ whole genome shotgun (WGS) entry which is preliminary data.</text>
</comment>
<reference evidence="2" key="1">
    <citation type="journal article" date="2019" name="Sci. Rep.">
        <title>Draft genome of Tanacetum cinerariifolium, the natural source of mosquito coil.</title>
        <authorList>
            <person name="Yamashiro T."/>
            <person name="Shiraishi A."/>
            <person name="Satake H."/>
            <person name="Nakayama K."/>
        </authorList>
    </citation>
    <scope>NUCLEOTIDE SEQUENCE</scope>
</reference>
<evidence type="ECO:0000313" key="2">
    <source>
        <dbReference type="EMBL" id="GEU33815.1"/>
    </source>
</evidence>
<gene>
    <name evidence="2" type="ORF">Tci_005793</name>
</gene>
<accession>A0A6L2JCZ9</accession>
<evidence type="ECO:0008006" key="3">
    <source>
        <dbReference type="Google" id="ProtNLM"/>
    </source>
</evidence>
<dbReference type="PANTHER" id="PTHR11439">
    <property type="entry name" value="GAG-POL-RELATED RETROTRANSPOSON"/>
    <property type="match status" value="1"/>
</dbReference>
<dbReference type="PANTHER" id="PTHR11439:SF483">
    <property type="entry name" value="PEPTIDE SYNTHASE GLIP-LIKE, PUTATIVE (AFU_ORTHOLOGUE AFUA_3G12920)-RELATED"/>
    <property type="match status" value="1"/>
</dbReference>
<feature type="compositionally biased region" description="Acidic residues" evidence="1">
    <location>
        <begin position="303"/>
        <end position="323"/>
    </location>
</feature>
<feature type="compositionally biased region" description="Acidic residues" evidence="1">
    <location>
        <begin position="341"/>
        <end position="351"/>
    </location>
</feature>